<accession>A0ABS2FAI5</accession>
<evidence type="ECO:0000256" key="1">
    <source>
        <dbReference type="SAM" id="Phobius"/>
    </source>
</evidence>
<evidence type="ECO:0000313" key="2">
    <source>
        <dbReference type="EMBL" id="MBM6807282.1"/>
    </source>
</evidence>
<dbReference type="InterPro" id="IPR023296">
    <property type="entry name" value="Glyco_hydro_beta-prop_sf"/>
</dbReference>
<keyword evidence="1" id="KW-0472">Membrane</keyword>
<dbReference type="SUPFAM" id="SSF75005">
    <property type="entry name" value="Arabinanase/levansucrase/invertase"/>
    <property type="match status" value="1"/>
</dbReference>
<keyword evidence="1" id="KW-1133">Transmembrane helix</keyword>
<evidence type="ECO:0008006" key="4">
    <source>
        <dbReference type="Google" id="ProtNLM"/>
    </source>
</evidence>
<dbReference type="RefSeq" id="WP_204501159.1">
    <property type="nucleotide sequence ID" value="NZ_JACJKJ010000020.1"/>
</dbReference>
<feature type="transmembrane region" description="Helical" evidence="1">
    <location>
        <begin position="5"/>
        <end position="23"/>
    </location>
</feature>
<name>A0ABS2FAI5_9BACE</name>
<organism evidence="2 3">
    <name type="scientific">Bacteroides caecicola</name>
    <dbReference type="NCBI Taxonomy" id="1462569"/>
    <lineage>
        <taxon>Bacteria</taxon>
        <taxon>Pseudomonadati</taxon>
        <taxon>Bacteroidota</taxon>
        <taxon>Bacteroidia</taxon>
        <taxon>Bacteroidales</taxon>
        <taxon>Bacteroidaceae</taxon>
        <taxon>Bacteroides</taxon>
    </lineage>
</organism>
<reference evidence="2 3" key="1">
    <citation type="journal article" date="2021" name="Sci. Rep.">
        <title>The distribution of antibiotic resistance genes in chicken gut microbiota commensals.</title>
        <authorList>
            <person name="Juricova H."/>
            <person name="Matiasovicova J."/>
            <person name="Kubasova T."/>
            <person name="Cejkova D."/>
            <person name="Rychlik I."/>
        </authorList>
    </citation>
    <scope>NUCLEOTIDE SEQUENCE [LARGE SCALE GENOMIC DNA]</scope>
    <source>
        <strain evidence="2 3">An768</strain>
    </source>
</reference>
<sequence length="359" mass="42607">MEIILIIVCVCIVDFLMQTLLFFKKYSFSPLHIETFDGSNQPYHPSVIYRKSGWNGFKYWMVLTPYPMEKLPYKDRWECPCIYCSNDGLSWNVPDGFCNPLDDLVDEEISSKDFFSDPHLILRDTILECWYRISHNYNDERDTYVLRKCSDNGYVWSEREILFNPKDRNSVEKLGDMVRSPAIIYAGMYRMWYVDNKKNKGNRNLCYTSSVDGKKWENRIICNLSGKQINPWHIDVSLIDGLYYLLIYDLYDLTLWTSDNGIDFVFKQILLRPSLKYGNFYSDGLYRSVLVKTEKDYRCYFSAFDDKKTYIGLMKGKSITQMKVVSCSKQNYNFMQLCVIYLKNRKRDISKLKSKLLKR</sequence>
<gene>
    <name evidence="2" type="ORF">H6A24_12385</name>
</gene>
<dbReference type="Proteomes" id="UP000782117">
    <property type="component" value="Unassembled WGS sequence"/>
</dbReference>
<dbReference type="Gene3D" id="2.115.10.20">
    <property type="entry name" value="Glycosyl hydrolase domain, family 43"/>
    <property type="match status" value="1"/>
</dbReference>
<keyword evidence="1" id="KW-0812">Transmembrane</keyword>
<keyword evidence="3" id="KW-1185">Reference proteome</keyword>
<protein>
    <recommendedName>
        <fullName evidence="4">Exo-alpha-sialidase</fullName>
    </recommendedName>
</protein>
<comment type="caution">
    <text evidence="2">The sequence shown here is derived from an EMBL/GenBank/DDBJ whole genome shotgun (WGS) entry which is preliminary data.</text>
</comment>
<proteinExistence type="predicted"/>
<evidence type="ECO:0000313" key="3">
    <source>
        <dbReference type="Proteomes" id="UP000782117"/>
    </source>
</evidence>
<dbReference type="EMBL" id="JACJKJ010000020">
    <property type="protein sequence ID" value="MBM6807282.1"/>
    <property type="molecule type" value="Genomic_DNA"/>
</dbReference>